<dbReference type="Gene3D" id="3.40.190.80">
    <property type="match status" value="1"/>
</dbReference>
<feature type="binding site" evidence="18">
    <location>
        <position position="137"/>
    </location>
    <ligand>
        <name>Mg(2+)</name>
        <dbReference type="ChEBI" id="CHEBI:18420"/>
        <label>1</label>
        <note>catalytic</note>
    </ligand>
</feature>
<keyword evidence="5 18" id="KW-0479">Metal-binding</keyword>
<feature type="binding site" evidence="18">
    <location>
        <position position="258"/>
    </location>
    <ligand>
        <name>Mg(2+)</name>
        <dbReference type="ChEBI" id="CHEBI:18420"/>
        <label>1</label>
        <note>catalytic</note>
    </ligand>
</feature>
<keyword evidence="20" id="KW-1185">Reference proteome</keyword>
<evidence type="ECO:0000256" key="1">
    <source>
        <dbReference type="ARBA" id="ARBA00001946"/>
    </source>
</evidence>
<dbReference type="AlphaFoldDB" id="A0A8R2H2F4"/>
<dbReference type="InterPro" id="IPR000760">
    <property type="entry name" value="Inositol_monophosphatase-like"/>
</dbReference>
<name>A0A8R2H2F4_ACYPI</name>
<dbReference type="EC" id="3.1.3.7" evidence="3"/>
<dbReference type="Gene3D" id="3.30.540.10">
    <property type="entry name" value="Fructose-1,6-Bisphosphatase, subunit A, domain 1"/>
    <property type="match status" value="1"/>
</dbReference>
<proteinExistence type="inferred from homology"/>
<keyword evidence="4" id="KW-0452">Lithium</keyword>
<comment type="catalytic activity">
    <reaction evidence="11">
        <text>adenosine 2',5'-bisphosphate + H2O = AMP + phosphate</text>
        <dbReference type="Rhea" id="RHEA:77643"/>
        <dbReference type="ChEBI" id="CHEBI:15377"/>
        <dbReference type="ChEBI" id="CHEBI:43474"/>
        <dbReference type="ChEBI" id="CHEBI:194156"/>
        <dbReference type="ChEBI" id="CHEBI:456215"/>
        <dbReference type="EC" id="3.1.3.7"/>
    </reaction>
    <physiologicalReaction direction="left-to-right" evidence="11">
        <dbReference type="Rhea" id="RHEA:77644"/>
    </physiologicalReaction>
</comment>
<dbReference type="InterPro" id="IPR050725">
    <property type="entry name" value="CysQ/Inositol_MonoPase"/>
</dbReference>
<sequence>MYNIQNIMPFIFCSYKMAQGPALVCRLLASSVSVAHKAGNIIRDVMQKGDLGIIEKGENDLQTEADRSAQRCIVASFKNLYPNVNIVAEEVDKISQNLDVPADWLITDLDPKILDLECPKSLLNVTEDQVTIWVDPLDGTSEFTKGLIDHVTILIGVCVNDEAVAGVIYQPFWQNRGRALWGLVGSGVGGFELKEPPQTKKVYVTTRSHYDKAIEKFIDGLKPCEVIRVGGAGNKVLYILEGKAHAYVYPSAGCKRWDTAAPEAVLRAAGGELTDVHGNKYSYSKENEKDPLNKYGVFATAPSYNHTEFMKLISDIQSKNVKND</sequence>
<dbReference type="GO" id="GO:0046872">
    <property type="term" value="F:metal ion binding"/>
    <property type="evidence" value="ECO:0007669"/>
    <property type="project" value="UniProtKB-KW"/>
</dbReference>
<comment type="catalytic activity">
    <reaction evidence="13">
        <text>adenosine 3',5'-bisphosphate + H2O = AMP + phosphate</text>
        <dbReference type="Rhea" id="RHEA:10040"/>
        <dbReference type="ChEBI" id="CHEBI:15377"/>
        <dbReference type="ChEBI" id="CHEBI:43474"/>
        <dbReference type="ChEBI" id="CHEBI:58343"/>
        <dbReference type="ChEBI" id="CHEBI:456215"/>
        <dbReference type="EC" id="3.1.3.7"/>
    </reaction>
    <physiologicalReaction direction="left-to-right" evidence="13">
        <dbReference type="Rhea" id="RHEA:10041"/>
    </physiologicalReaction>
</comment>
<evidence type="ECO:0000256" key="13">
    <source>
        <dbReference type="ARBA" id="ARBA00044479"/>
    </source>
</evidence>
<reference evidence="19" key="2">
    <citation type="submission" date="2022-06" db="UniProtKB">
        <authorList>
            <consortium name="EnsemblMetazoa"/>
        </authorList>
    </citation>
    <scope>IDENTIFICATION</scope>
</reference>
<dbReference type="PROSITE" id="PS00629">
    <property type="entry name" value="IMP_1"/>
    <property type="match status" value="1"/>
</dbReference>
<evidence type="ECO:0000313" key="20">
    <source>
        <dbReference type="Proteomes" id="UP000007819"/>
    </source>
</evidence>
<dbReference type="EnsemblMetazoa" id="XM_016800832.2">
    <property type="protein sequence ID" value="XP_016656321.1"/>
    <property type="gene ID" value="LOC100161239"/>
</dbReference>
<dbReference type="GO" id="GO:0004441">
    <property type="term" value="F:inositol-1,4-bisphosphate 1-phosphatase activity"/>
    <property type="evidence" value="ECO:0007669"/>
    <property type="project" value="UniProtKB-EC"/>
</dbReference>
<keyword evidence="7 18" id="KW-0460">Magnesium</keyword>
<dbReference type="FunFam" id="3.30.540.10:FF:000023">
    <property type="entry name" value="Protein CBR-TAG-231"/>
    <property type="match status" value="1"/>
</dbReference>
<dbReference type="PANTHER" id="PTHR43028">
    <property type="entry name" value="3'(2'),5'-BISPHOSPHATE NUCLEOTIDASE 1"/>
    <property type="match status" value="1"/>
</dbReference>
<evidence type="ECO:0000256" key="3">
    <source>
        <dbReference type="ARBA" id="ARBA00012633"/>
    </source>
</evidence>
<evidence type="ECO:0000256" key="16">
    <source>
        <dbReference type="ARBA" id="ARBA00044544"/>
    </source>
</evidence>
<evidence type="ECO:0000256" key="12">
    <source>
        <dbReference type="ARBA" id="ARBA00044478"/>
    </source>
</evidence>
<dbReference type="GO" id="GO:0008441">
    <property type="term" value="F:3'(2'),5'-bisphosphate nucleotidase activity"/>
    <property type="evidence" value="ECO:0007669"/>
    <property type="project" value="UniProtKB-EC"/>
</dbReference>
<feature type="binding site" evidence="18">
    <location>
        <position position="138"/>
    </location>
    <ligand>
        <name>Mg(2+)</name>
        <dbReference type="ChEBI" id="CHEBI:18420"/>
        <label>1</label>
        <note>catalytic</note>
    </ligand>
</feature>
<reference evidence="20" key="1">
    <citation type="submission" date="2010-06" db="EMBL/GenBank/DDBJ databases">
        <authorList>
            <person name="Jiang H."/>
            <person name="Abraham K."/>
            <person name="Ali S."/>
            <person name="Alsbrooks S.L."/>
            <person name="Anim B.N."/>
            <person name="Anosike U.S."/>
            <person name="Attaway T."/>
            <person name="Bandaranaike D.P."/>
            <person name="Battles P.K."/>
            <person name="Bell S.N."/>
            <person name="Bell A.V."/>
            <person name="Beltran B."/>
            <person name="Bickham C."/>
            <person name="Bustamante Y."/>
            <person name="Caleb T."/>
            <person name="Canada A."/>
            <person name="Cardenas V."/>
            <person name="Carter K."/>
            <person name="Chacko J."/>
            <person name="Chandrabose M.N."/>
            <person name="Chavez D."/>
            <person name="Chavez A."/>
            <person name="Chen L."/>
            <person name="Chu H.-S."/>
            <person name="Claassen K.J."/>
            <person name="Cockrell R."/>
            <person name="Collins M."/>
            <person name="Cooper J.A."/>
            <person name="Cree A."/>
            <person name="Curry S.M."/>
            <person name="Da Y."/>
            <person name="Dao M.D."/>
            <person name="Das B."/>
            <person name="Davila M.-L."/>
            <person name="Davy-Carroll L."/>
            <person name="Denson S."/>
            <person name="Dinh H."/>
            <person name="Ebong V.E."/>
            <person name="Edwards J.R."/>
            <person name="Egan A."/>
            <person name="El-Daye J."/>
            <person name="Escobedo L."/>
            <person name="Fernandez S."/>
            <person name="Fernando P.R."/>
            <person name="Flagg N."/>
            <person name="Forbes L.D."/>
            <person name="Fowler R.G."/>
            <person name="Fu Q."/>
            <person name="Gabisi R.A."/>
            <person name="Ganer J."/>
            <person name="Garbino Pronczuk A."/>
            <person name="Garcia R.M."/>
            <person name="Garner T."/>
            <person name="Garrett T.E."/>
            <person name="Gonzalez D.A."/>
            <person name="Hamid H."/>
            <person name="Hawkins E.S."/>
            <person name="Hirani K."/>
            <person name="Hogues M.E."/>
            <person name="Hollins B."/>
            <person name="Hsiao C.-H."/>
            <person name="Jabil R."/>
            <person name="James M.L."/>
            <person name="Jhangiani S.N."/>
            <person name="Johnson B."/>
            <person name="Johnson Q."/>
            <person name="Joshi V."/>
            <person name="Kalu J.B."/>
            <person name="Kam C."/>
            <person name="Kashfia A."/>
            <person name="Keebler J."/>
            <person name="Kisamo H."/>
            <person name="Kovar C.L."/>
            <person name="Lago L.A."/>
            <person name="Lai C.-Y."/>
            <person name="Laidlaw J."/>
            <person name="Lara F."/>
            <person name="Le T.-K."/>
            <person name="Lee S.L."/>
            <person name="Legall F.H."/>
            <person name="Lemon S.J."/>
            <person name="Lewis L.R."/>
            <person name="Li B."/>
            <person name="Liu Y."/>
            <person name="Liu Y.-S."/>
            <person name="Lopez J."/>
            <person name="Lozado R.J."/>
            <person name="Lu J."/>
            <person name="Madu R.C."/>
            <person name="Maheshwari M."/>
            <person name="Maheshwari R."/>
            <person name="Malloy K."/>
            <person name="Martinez E."/>
            <person name="Mathew T."/>
            <person name="Mercado I.C."/>
            <person name="Mercado C."/>
            <person name="Meyer B."/>
            <person name="Montgomery K."/>
            <person name="Morgan M.B."/>
            <person name="Munidasa M."/>
            <person name="Nazareth L.V."/>
            <person name="Nelson J."/>
            <person name="Ng B.M."/>
            <person name="Nguyen N.B."/>
            <person name="Nguyen P.Q."/>
            <person name="Nguyen T."/>
            <person name="Obregon M."/>
            <person name="Okwuonu G.O."/>
            <person name="Onwere C.G."/>
            <person name="Orozco G."/>
            <person name="Parra A."/>
            <person name="Patel S."/>
            <person name="Patil S."/>
            <person name="Perez A."/>
            <person name="Perez Y."/>
            <person name="Pham C."/>
            <person name="Primus E.L."/>
            <person name="Pu L.-L."/>
            <person name="Puazo M."/>
            <person name="Qin X."/>
            <person name="Quiroz J.B."/>
            <person name="Reese J."/>
            <person name="Richards S."/>
            <person name="Rives C.M."/>
            <person name="Robberts R."/>
            <person name="Ruiz S.J."/>
            <person name="Ruiz M.J."/>
            <person name="Santibanez J."/>
            <person name="Schneider B.W."/>
            <person name="Sisson I."/>
            <person name="Smith M."/>
            <person name="Sodergren E."/>
            <person name="Song X.-Z."/>
            <person name="Song B.B."/>
            <person name="Summersgill H."/>
            <person name="Thelus R."/>
            <person name="Thornton R.D."/>
            <person name="Trejos Z.Y."/>
            <person name="Usmani K."/>
            <person name="Vattathil S."/>
            <person name="Villasana D."/>
            <person name="Walker D.L."/>
            <person name="Wang S."/>
            <person name="Wang K."/>
            <person name="White C.S."/>
            <person name="Williams A.C."/>
            <person name="Williamson J."/>
            <person name="Wilson K."/>
            <person name="Woghiren I.O."/>
            <person name="Woodworth J.R."/>
            <person name="Worley K.C."/>
            <person name="Wright R.A."/>
            <person name="Wu W."/>
            <person name="Young L."/>
            <person name="Zhang L."/>
            <person name="Zhang J."/>
            <person name="Zhu Y."/>
            <person name="Muzny D.M."/>
            <person name="Weinstock G."/>
            <person name="Gibbs R.A."/>
        </authorList>
    </citation>
    <scope>NUCLEOTIDE SEQUENCE [LARGE SCALE GENOMIC DNA]</scope>
    <source>
        <strain evidence="20">LSR1</strain>
    </source>
</reference>
<comment type="cofactor">
    <cofactor evidence="1 18">
        <name>Mg(2+)</name>
        <dbReference type="ChEBI" id="CHEBI:18420"/>
    </cofactor>
</comment>
<dbReference type="OrthoDB" id="411145at2759"/>
<dbReference type="EC" id="3.1.3.57" evidence="15"/>
<evidence type="ECO:0000256" key="6">
    <source>
        <dbReference type="ARBA" id="ARBA00022801"/>
    </source>
</evidence>
<gene>
    <name evidence="19" type="primary">100161239</name>
</gene>
<organism evidence="19 20">
    <name type="scientific">Acyrthosiphon pisum</name>
    <name type="common">Pea aphid</name>
    <dbReference type="NCBI Taxonomy" id="7029"/>
    <lineage>
        <taxon>Eukaryota</taxon>
        <taxon>Metazoa</taxon>
        <taxon>Ecdysozoa</taxon>
        <taxon>Arthropoda</taxon>
        <taxon>Hexapoda</taxon>
        <taxon>Insecta</taxon>
        <taxon>Pterygota</taxon>
        <taxon>Neoptera</taxon>
        <taxon>Paraneoptera</taxon>
        <taxon>Hemiptera</taxon>
        <taxon>Sternorrhyncha</taxon>
        <taxon>Aphidomorpha</taxon>
        <taxon>Aphidoidea</taxon>
        <taxon>Aphididae</taxon>
        <taxon>Macrosiphini</taxon>
        <taxon>Acyrthosiphon</taxon>
    </lineage>
</organism>
<dbReference type="InterPro" id="IPR020550">
    <property type="entry name" value="Inositol_monophosphatase_CS"/>
</dbReference>
<dbReference type="CDD" id="cd01640">
    <property type="entry name" value="IPPase"/>
    <property type="match status" value="1"/>
</dbReference>
<dbReference type="PANTHER" id="PTHR43028:SF5">
    <property type="entry name" value="3'(2'),5'-BISPHOSPHATE NUCLEOTIDASE 1"/>
    <property type="match status" value="1"/>
</dbReference>
<dbReference type="GO" id="GO:0046854">
    <property type="term" value="P:phosphatidylinositol phosphate biosynthetic process"/>
    <property type="evidence" value="ECO:0007669"/>
    <property type="project" value="InterPro"/>
</dbReference>
<evidence type="ECO:0000256" key="9">
    <source>
        <dbReference type="ARBA" id="ARBA00041815"/>
    </source>
</evidence>
<dbReference type="InterPro" id="IPR020583">
    <property type="entry name" value="Inositol_monoP_metal-BS"/>
</dbReference>
<feature type="binding site" evidence="18">
    <location>
        <position position="89"/>
    </location>
    <ligand>
        <name>Mg(2+)</name>
        <dbReference type="ChEBI" id="CHEBI:18420"/>
        <label>1</label>
        <note>catalytic</note>
    </ligand>
</feature>
<dbReference type="SUPFAM" id="SSF56655">
    <property type="entry name" value="Carbohydrate phosphatase"/>
    <property type="match status" value="1"/>
</dbReference>
<evidence type="ECO:0000256" key="5">
    <source>
        <dbReference type="ARBA" id="ARBA00022723"/>
    </source>
</evidence>
<evidence type="ECO:0000256" key="2">
    <source>
        <dbReference type="ARBA" id="ARBA00009759"/>
    </source>
</evidence>
<dbReference type="Proteomes" id="UP000007819">
    <property type="component" value="Chromosome X"/>
</dbReference>
<evidence type="ECO:0000256" key="11">
    <source>
        <dbReference type="ARBA" id="ARBA00044466"/>
    </source>
</evidence>
<dbReference type="Pfam" id="PF00459">
    <property type="entry name" value="Inositol_P"/>
    <property type="match status" value="1"/>
</dbReference>
<evidence type="ECO:0000256" key="8">
    <source>
        <dbReference type="ARBA" id="ARBA00040342"/>
    </source>
</evidence>
<comment type="catalytic activity">
    <reaction evidence="10">
        <text>1D-myo-inositol 1,3,4-trisphosphate + H2O = 1D-myo-inositol 3,4-bisphosphate + phosphate</text>
        <dbReference type="Rhea" id="RHEA:70319"/>
        <dbReference type="ChEBI" id="CHEBI:15377"/>
        <dbReference type="ChEBI" id="CHEBI:43474"/>
        <dbReference type="ChEBI" id="CHEBI:58414"/>
        <dbReference type="ChEBI" id="CHEBI:83241"/>
    </reaction>
    <physiologicalReaction direction="left-to-right" evidence="10">
        <dbReference type="Rhea" id="RHEA:70320"/>
    </physiologicalReaction>
</comment>
<dbReference type="FunFam" id="3.40.190.80:FF:000006">
    <property type="entry name" value="Bisphosphate nucleotidase 1"/>
    <property type="match status" value="1"/>
</dbReference>
<comment type="catalytic activity">
    <reaction evidence="12">
        <text>1D-myo-inositol 1,4-bisphosphate + H2O = 1D-myo-inositol 4-phosphate + phosphate</text>
        <dbReference type="Rhea" id="RHEA:15553"/>
        <dbReference type="ChEBI" id="CHEBI:15377"/>
        <dbReference type="ChEBI" id="CHEBI:43474"/>
        <dbReference type="ChEBI" id="CHEBI:58282"/>
        <dbReference type="ChEBI" id="CHEBI:58469"/>
        <dbReference type="EC" id="3.1.3.57"/>
    </reaction>
    <physiologicalReaction direction="left-to-right" evidence="12">
        <dbReference type="Rhea" id="RHEA:15554"/>
    </physiologicalReaction>
</comment>
<evidence type="ECO:0000256" key="10">
    <source>
        <dbReference type="ARBA" id="ARBA00044465"/>
    </source>
</evidence>
<evidence type="ECO:0000313" key="19">
    <source>
        <dbReference type="EnsemblMetazoa" id="XP_016656321.1"/>
    </source>
</evidence>
<evidence type="ECO:0000256" key="17">
    <source>
        <dbReference type="ARBA" id="ARBA00044554"/>
    </source>
</evidence>
<protein>
    <recommendedName>
        <fullName evidence="8">3'(2'),5'-bisphosphate nucleotidase 1</fullName>
        <ecNumber evidence="15">3.1.3.57</ecNumber>
        <ecNumber evidence="3">3.1.3.7</ecNumber>
    </recommendedName>
    <alternativeName>
        <fullName evidence="16">3'-phosphoadenosine 5'-phosphate phosphatase</fullName>
    </alternativeName>
    <alternativeName>
        <fullName evidence="9">Bisphosphate 3'-nucleotidase 1</fullName>
    </alternativeName>
    <alternativeName>
        <fullName evidence="17">Inositol-polyphosphate 1-phosphatase</fullName>
    </alternativeName>
</protein>
<dbReference type="PROSITE" id="PS00630">
    <property type="entry name" value="IMP_2"/>
    <property type="match status" value="1"/>
</dbReference>
<comment type="similarity">
    <text evidence="2">Belongs to the inositol monophosphatase superfamily.</text>
</comment>
<accession>A0A8R2H2F4</accession>
<evidence type="ECO:0000256" key="7">
    <source>
        <dbReference type="ARBA" id="ARBA00022842"/>
    </source>
</evidence>
<feature type="binding site" evidence="18">
    <location>
        <position position="135"/>
    </location>
    <ligand>
        <name>Mg(2+)</name>
        <dbReference type="ChEBI" id="CHEBI:18420"/>
        <label>1</label>
        <note>catalytic</note>
    </ligand>
</feature>
<evidence type="ECO:0000256" key="18">
    <source>
        <dbReference type="PIRSR" id="PIRSR600760-2"/>
    </source>
</evidence>
<keyword evidence="6" id="KW-0378">Hydrolase</keyword>
<evidence type="ECO:0000256" key="14">
    <source>
        <dbReference type="ARBA" id="ARBA00044484"/>
    </source>
</evidence>
<evidence type="ECO:0000256" key="15">
    <source>
        <dbReference type="ARBA" id="ARBA00044519"/>
    </source>
</evidence>
<evidence type="ECO:0000256" key="4">
    <source>
        <dbReference type="ARBA" id="ARBA00022671"/>
    </source>
</evidence>
<comment type="catalytic activity">
    <reaction evidence="14">
        <text>3'-phosphoadenylyl sulfate + H2O = adenosine 5'-phosphosulfate + phosphate</text>
        <dbReference type="Rhea" id="RHEA:77639"/>
        <dbReference type="ChEBI" id="CHEBI:15377"/>
        <dbReference type="ChEBI" id="CHEBI:43474"/>
        <dbReference type="ChEBI" id="CHEBI:58243"/>
        <dbReference type="ChEBI" id="CHEBI:58339"/>
        <dbReference type="EC" id="3.1.3.7"/>
    </reaction>
    <physiologicalReaction direction="left-to-right" evidence="14">
        <dbReference type="Rhea" id="RHEA:77640"/>
    </physiologicalReaction>
</comment>